<keyword evidence="6" id="KW-1185">Reference proteome</keyword>
<dbReference type="AlphaFoldDB" id="A0A917CU82"/>
<accession>A0A917CU82</accession>
<sequence length="224" mass="23914">MITTSQWRFTALEFVVLWGTTRQDRLPFPFTWRAHVATADELAGQRAAAVRTTDDGLATALNVLSNAELRVQTFGFVDGEPGAMLHAATVGSQAVVAKQESDEIVVELMSSSDVIPRITLPPMAPGRERGGTVATSTNVMTDSNDDRHRLTRLLNRKRSGGGELLVGTSTRADCCIDTIAGGFTWIDVEGDGRYLLTGTDPASVTPATDAAVTTSVTRYVIGTA</sequence>
<protein>
    <recommendedName>
        <fullName evidence="7">ESX secretion-associated protein EspG</fullName>
    </recommendedName>
</protein>
<evidence type="ECO:0000256" key="1">
    <source>
        <dbReference type="ARBA" id="ARBA00004496"/>
    </source>
</evidence>
<dbReference type="RefSeq" id="WP_188543588.1">
    <property type="nucleotide sequence ID" value="NZ_BMCU01000001.1"/>
</dbReference>
<name>A0A917CU82_9NOCA</name>
<evidence type="ECO:0000313" key="6">
    <source>
        <dbReference type="Proteomes" id="UP000654257"/>
    </source>
</evidence>
<reference evidence="5" key="1">
    <citation type="journal article" date="2014" name="Int. J. Syst. Evol. Microbiol.">
        <title>Complete genome sequence of Corynebacterium casei LMG S-19264T (=DSM 44701T), isolated from a smear-ripened cheese.</title>
        <authorList>
            <consortium name="US DOE Joint Genome Institute (JGI-PGF)"/>
            <person name="Walter F."/>
            <person name="Albersmeier A."/>
            <person name="Kalinowski J."/>
            <person name="Ruckert C."/>
        </authorList>
    </citation>
    <scope>NUCLEOTIDE SEQUENCE</scope>
    <source>
        <strain evidence="5">CCM 7905</strain>
    </source>
</reference>
<keyword evidence="3" id="KW-0963">Cytoplasm</keyword>
<comment type="caution">
    <text evidence="5">The sequence shown here is derived from an EMBL/GenBank/DDBJ whole genome shotgun (WGS) entry which is preliminary data.</text>
</comment>
<gene>
    <name evidence="5" type="ORF">GCM10007304_10490</name>
</gene>
<evidence type="ECO:0000256" key="3">
    <source>
        <dbReference type="ARBA" id="ARBA00022490"/>
    </source>
</evidence>
<evidence type="ECO:0000256" key="2">
    <source>
        <dbReference type="ARBA" id="ARBA00006411"/>
    </source>
</evidence>
<dbReference type="InterPro" id="IPR025734">
    <property type="entry name" value="EspG"/>
</dbReference>
<evidence type="ECO:0008006" key="7">
    <source>
        <dbReference type="Google" id="ProtNLM"/>
    </source>
</evidence>
<evidence type="ECO:0000256" key="4">
    <source>
        <dbReference type="ARBA" id="ARBA00023186"/>
    </source>
</evidence>
<dbReference type="Proteomes" id="UP000654257">
    <property type="component" value="Unassembled WGS sequence"/>
</dbReference>
<proteinExistence type="inferred from homology"/>
<comment type="similarity">
    <text evidence="2">Belongs to the EspG family.</text>
</comment>
<dbReference type="EMBL" id="BMCU01000001">
    <property type="protein sequence ID" value="GGF98382.1"/>
    <property type="molecule type" value="Genomic_DNA"/>
</dbReference>
<keyword evidence="4" id="KW-0143">Chaperone</keyword>
<comment type="subcellular location">
    <subcellularLocation>
        <location evidence="1">Cytoplasm</location>
    </subcellularLocation>
</comment>
<dbReference type="Pfam" id="PF14011">
    <property type="entry name" value="ESX-1_EspG"/>
    <property type="match status" value="1"/>
</dbReference>
<evidence type="ECO:0000313" key="5">
    <source>
        <dbReference type="EMBL" id="GGF98382.1"/>
    </source>
</evidence>
<organism evidence="5 6">
    <name type="scientific">Rhodococcoides trifolii</name>
    <dbReference type="NCBI Taxonomy" id="908250"/>
    <lineage>
        <taxon>Bacteria</taxon>
        <taxon>Bacillati</taxon>
        <taxon>Actinomycetota</taxon>
        <taxon>Actinomycetes</taxon>
        <taxon>Mycobacteriales</taxon>
        <taxon>Nocardiaceae</taxon>
        <taxon>Rhodococcoides</taxon>
    </lineage>
</organism>
<reference evidence="5" key="2">
    <citation type="submission" date="2020-09" db="EMBL/GenBank/DDBJ databases">
        <authorList>
            <person name="Sun Q."/>
            <person name="Sedlacek I."/>
        </authorList>
    </citation>
    <scope>NUCLEOTIDE SEQUENCE</scope>
    <source>
        <strain evidence="5">CCM 7905</strain>
    </source>
</reference>